<comment type="catalytic activity">
    <reaction evidence="1">
        <text>ATP + protein L-histidine = ADP + protein N-phospho-L-histidine.</text>
        <dbReference type="EC" id="2.7.13.3"/>
    </reaction>
</comment>
<organism evidence="13 14">
    <name type="scientific">Neiella litorisoli</name>
    <dbReference type="NCBI Taxonomy" id="2771431"/>
    <lineage>
        <taxon>Bacteria</taxon>
        <taxon>Pseudomonadati</taxon>
        <taxon>Pseudomonadota</taxon>
        <taxon>Gammaproteobacteria</taxon>
        <taxon>Alteromonadales</taxon>
        <taxon>Echinimonadaceae</taxon>
        <taxon>Neiella</taxon>
    </lineage>
</organism>
<dbReference type="AlphaFoldDB" id="A0A8J6UEY9"/>
<dbReference type="PROSITE" id="PS50109">
    <property type="entry name" value="HIS_KIN"/>
    <property type="match status" value="1"/>
</dbReference>
<evidence type="ECO:0000256" key="5">
    <source>
        <dbReference type="ARBA" id="ARBA00022553"/>
    </source>
</evidence>
<dbReference type="EMBL" id="JACXAF010000015">
    <property type="protein sequence ID" value="MBD1390209.1"/>
    <property type="molecule type" value="Genomic_DNA"/>
</dbReference>
<evidence type="ECO:0000256" key="8">
    <source>
        <dbReference type="ARBA" id="ARBA00022777"/>
    </source>
</evidence>
<dbReference type="Pfam" id="PF00512">
    <property type="entry name" value="HisKA"/>
    <property type="match status" value="1"/>
</dbReference>
<keyword evidence="4" id="KW-1003">Cell membrane</keyword>
<keyword evidence="8" id="KW-0418">Kinase</keyword>
<dbReference type="Gene3D" id="6.10.340.10">
    <property type="match status" value="1"/>
</dbReference>
<keyword evidence="14" id="KW-1185">Reference proteome</keyword>
<dbReference type="PROSITE" id="PS50885">
    <property type="entry name" value="HAMP"/>
    <property type="match status" value="1"/>
</dbReference>
<dbReference type="CDD" id="cd06225">
    <property type="entry name" value="HAMP"/>
    <property type="match status" value="1"/>
</dbReference>
<dbReference type="SUPFAM" id="SSF158472">
    <property type="entry name" value="HAMP domain-like"/>
    <property type="match status" value="1"/>
</dbReference>
<dbReference type="CDD" id="cd00082">
    <property type="entry name" value="HisKA"/>
    <property type="match status" value="1"/>
</dbReference>
<evidence type="ECO:0000259" key="12">
    <source>
        <dbReference type="PROSITE" id="PS50885"/>
    </source>
</evidence>
<keyword evidence="10" id="KW-0812">Transmembrane</keyword>
<dbReference type="InterPro" id="IPR004358">
    <property type="entry name" value="Sig_transdc_His_kin-like_C"/>
</dbReference>
<evidence type="ECO:0000256" key="4">
    <source>
        <dbReference type="ARBA" id="ARBA00022475"/>
    </source>
</evidence>
<name>A0A8J6UEY9_9GAMM</name>
<dbReference type="SUPFAM" id="SSF55874">
    <property type="entry name" value="ATPase domain of HSP90 chaperone/DNA topoisomerase II/histidine kinase"/>
    <property type="match status" value="1"/>
</dbReference>
<dbReference type="Pfam" id="PF02518">
    <property type="entry name" value="HATPase_c"/>
    <property type="match status" value="1"/>
</dbReference>
<evidence type="ECO:0000256" key="3">
    <source>
        <dbReference type="ARBA" id="ARBA00012438"/>
    </source>
</evidence>
<dbReference type="EC" id="2.7.13.3" evidence="3"/>
<feature type="domain" description="HAMP" evidence="12">
    <location>
        <begin position="174"/>
        <end position="229"/>
    </location>
</feature>
<keyword evidence="6" id="KW-0808">Transferase</keyword>
<evidence type="ECO:0000256" key="9">
    <source>
        <dbReference type="ARBA" id="ARBA00022840"/>
    </source>
</evidence>
<dbReference type="InterPro" id="IPR036097">
    <property type="entry name" value="HisK_dim/P_sf"/>
</dbReference>
<comment type="subcellular location">
    <subcellularLocation>
        <location evidence="2">Cell membrane</location>
        <topology evidence="2">Multi-pass membrane protein</topology>
    </subcellularLocation>
</comment>
<dbReference type="SUPFAM" id="SSF47384">
    <property type="entry name" value="Homodimeric domain of signal transducing histidine kinase"/>
    <property type="match status" value="1"/>
</dbReference>
<dbReference type="Gene3D" id="3.30.565.10">
    <property type="entry name" value="Histidine kinase-like ATPase, C-terminal domain"/>
    <property type="match status" value="1"/>
</dbReference>
<dbReference type="SMART" id="SM00304">
    <property type="entry name" value="HAMP"/>
    <property type="match status" value="1"/>
</dbReference>
<keyword evidence="10" id="KW-1133">Transmembrane helix</keyword>
<evidence type="ECO:0000256" key="10">
    <source>
        <dbReference type="SAM" id="Phobius"/>
    </source>
</evidence>
<dbReference type="GO" id="GO:0000155">
    <property type="term" value="F:phosphorelay sensor kinase activity"/>
    <property type="evidence" value="ECO:0007669"/>
    <property type="project" value="InterPro"/>
</dbReference>
<dbReference type="InterPro" id="IPR005467">
    <property type="entry name" value="His_kinase_dom"/>
</dbReference>
<dbReference type="InterPro" id="IPR050980">
    <property type="entry name" value="2C_sensor_his_kinase"/>
</dbReference>
<feature type="transmembrane region" description="Helical" evidence="10">
    <location>
        <begin position="7"/>
        <end position="28"/>
    </location>
</feature>
<evidence type="ECO:0000313" key="14">
    <source>
        <dbReference type="Proteomes" id="UP000638014"/>
    </source>
</evidence>
<accession>A0A8J6UEY9</accession>
<dbReference type="InterPro" id="IPR003661">
    <property type="entry name" value="HisK_dim/P_dom"/>
</dbReference>
<evidence type="ECO:0000256" key="2">
    <source>
        <dbReference type="ARBA" id="ARBA00004651"/>
    </source>
</evidence>
<dbReference type="SMART" id="SM00388">
    <property type="entry name" value="HisKA"/>
    <property type="match status" value="1"/>
</dbReference>
<evidence type="ECO:0000256" key="7">
    <source>
        <dbReference type="ARBA" id="ARBA00022741"/>
    </source>
</evidence>
<keyword evidence="9" id="KW-0067">ATP-binding</keyword>
<sequence>MSLSIRIFIWLWVALLAVAGLMLAWPLLVPVGPQQLDARLTEYSERQVGKVDRMLSRGKKGKWLKHRQVLPDGGMLWLYDADQSRFITDKIPPEFIQQAQPLLDLEQPLLNKMGPHWVVGPLAVRHADHQYLLFLGLPERISRGVWLRNMLRQSPLLLMCVALLLGGLAFVVARQIVKPLAQLRGTANLIAAGDFKAPVDQAVQQRKDEIGSLARSVSSMATTIDDALAAHKRLLSDVSHELRSPLTRLSLANSLLVKRLGSNTESDRISHESDVLNDMIGQLLSLSRMQLMPEHDKQRIDFMAVLKQCVDNLRFTRPDLHIELNVMPTTLATIDFYGNADLLQRAIGNVLDNAGRYAESSLNVELTLSDQQLTLSVDDDGCGVPQEEHDKLFEPFYRPEFARQRERGGAGLGLAIVAQAVRFHHGEVRAETAESGGLRVVMSLPTSGEVESMQ</sequence>
<dbReference type="Pfam" id="PF00672">
    <property type="entry name" value="HAMP"/>
    <property type="match status" value="1"/>
</dbReference>
<dbReference type="Proteomes" id="UP000638014">
    <property type="component" value="Unassembled WGS sequence"/>
</dbReference>
<evidence type="ECO:0000259" key="11">
    <source>
        <dbReference type="PROSITE" id="PS50109"/>
    </source>
</evidence>
<dbReference type="PANTHER" id="PTHR44936">
    <property type="entry name" value="SENSOR PROTEIN CREC"/>
    <property type="match status" value="1"/>
</dbReference>
<evidence type="ECO:0000256" key="1">
    <source>
        <dbReference type="ARBA" id="ARBA00000085"/>
    </source>
</evidence>
<dbReference type="GO" id="GO:0005524">
    <property type="term" value="F:ATP binding"/>
    <property type="evidence" value="ECO:0007669"/>
    <property type="project" value="UniProtKB-KW"/>
</dbReference>
<keyword evidence="7" id="KW-0547">Nucleotide-binding</keyword>
<dbReference type="InterPro" id="IPR003660">
    <property type="entry name" value="HAMP_dom"/>
</dbReference>
<dbReference type="GO" id="GO:0005886">
    <property type="term" value="C:plasma membrane"/>
    <property type="evidence" value="ECO:0007669"/>
    <property type="project" value="UniProtKB-SubCell"/>
</dbReference>
<protein>
    <recommendedName>
        <fullName evidence="3">histidine kinase</fullName>
        <ecNumber evidence="3">2.7.13.3</ecNumber>
    </recommendedName>
</protein>
<gene>
    <name evidence="13" type="ORF">IC617_12275</name>
</gene>
<dbReference type="SMART" id="SM00387">
    <property type="entry name" value="HATPase_c"/>
    <property type="match status" value="1"/>
</dbReference>
<keyword evidence="5" id="KW-0597">Phosphoprotein</keyword>
<dbReference type="InterPro" id="IPR003594">
    <property type="entry name" value="HATPase_dom"/>
</dbReference>
<keyword evidence="10" id="KW-0472">Membrane</keyword>
<comment type="caution">
    <text evidence="13">The sequence shown here is derived from an EMBL/GenBank/DDBJ whole genome shotgun (WGS) entry which is preliminary data.</text>
</comment>
<evidence type="ECO:0000313" key="13">
    <source>
        <dbReference type="EMBL" id="MBD1390209.1"/>
    </source>
</evidence>
<dbReference type="RefSeq" id="WP_191145278.1">
    <property type="nucleotide sequence ID" value="NZ_JACXAF010000015.1"/>
</dbReference>
<evidence type="ECO:0000256" key="6">
    <source>
        <dbReference type="ARBA" id="ARBA00022679"/>
    </source>
</evidence>
<feature type="domain" description="Histidine kinase" evidence="11">
    <location>
        <begin position="237"/>
        <end position="448"/>
    </location>
</feature>
<dbReference type="InterPro" id="IPR036890">
    <property type="entry name" value="HATPase_C_sf"/>
</dbReference>
<dbReference type="PANTHER" id="PTHR44936:SF10">
    <property type="entry name" value="SENSOR PROTEIN RSTB"/>
    <property type="match status" value="1"/>
</dbReference>
<dbReference type="Gene3D" id="1.10.287.130">
    <property type="match status" value="1"/>
</dbReference>
<reference evidence="13" key="1">
    <citation type="submission" date="2020-09" db="EMBL/GenBank/DDBJ databases">
        <title>A novel bacterium of genus Neiella, isolated from South China Sea.</title>
        <authorList>
            <person name="Huang H."/>
            <person name="Mo K."/>
            <person name="Hu Y."/>
        </authorList>
    </citation>
    <scope>NUCLEOTIDE SEQUENCE</scope>
    <source>
        <strain evidence="13">HB171785</strain>
    </source>
</reference>
<dbReference type="PRINTS" id="PR00344">
    <property type="entry name" value="BCTRLSENSOR"/>
</dbReference>
<proteinExistence type="predicted"/>